<evidence type="ECO:0000313" key="3">
    <source>
        <dbReference type="Proteomes" id="UP000765509"/>
    </source>
</evidence>
<sequence length="173" mass="19230">MKSDGGGLRSKVDLSKGKRKGKIPSGTESTQGSSISKRQVPDIPMISEPESELSMIKANRDKSNSEGSNKHLYEILEAVLHSVQGQRLGNVATNPPRSDEILAYPENIPQRGGNSEILEWMDSTIIQTSNQEDKGISFQKERCKQGRSPSSFYQQAQSQPTSPRREEEQEQEL</sequence>
<gene>
    <name evidence="2" type="ORF">O181_119644</name>
</gene>
<dbReference type="EMBL" id="AVOT02106283">
    <property type="protein sequence ID" value="MBW0579929.1"/>
    <property type="molecule type" value="Genomic_DNA"/>
</dbReference>
<feature type="compositionally biased region" description="Basic and acidic residues" evidence="1">
    <location>
        <begin position="131"/>
        <end position="144"/>
    </location>
</feature>
<feature type="compositionally biased region" description="Polar residues" evidence="1">
    <location>
        <begin position="147"/>
        <end position="162"/>
    </location>
</feature>
<keyword evidence="3" id="KW-1185">Reference proteome</keyword>
<proteinExistence type="predicted"/>
<evidence type="ECO:0000256" key="1">
    <source>
        <dbReference type="SAM" id="MobiDB-lite"/>
    </source>
</evidence>
<organism evidence="2 3">
    <name type="scientific">Austropuccinia psidii MF-1</name>
    <dbReference type="NCBI Taxonomy" id="1389203"/>
    <lineage>
        <taxon>Eukaryota</taxon>
        <taxon>Fungi</taxon>
        <taxon>Dikarya</taxon>
        <taxon>Basidiomycota</taxon>
        <taxon>Pucciniomycotina</taxon>
        <taxon>Pucciniomycetes</taxon>
        <taxon>Pucciniales</taxon>
        <taxon>Sphaerophragmiaceae</taxon>
        <taxon>Austropuccinia</taxon>
    </lineage>
</organism>
<feature type="compositionally biased region" description="Basic and acidic residues" evidence="1">
    <location>
        <begin position="58"/>
        <end position="69"/>
    </location>
</feature>
<protein>
    <submittedName>
        <fullName evidence="2">Uncharacterized protein</fullName>
    </submittedName>
</protein>
<feature type="compositionally biased region" description="Polar residues" evidence="1">
    <location>
        <begin position="26"/>
        <end position="37"/>
    </location>
</feature>
<reference evidence="2" key="1">
    <citation type="submission" date="2021-03" db="EMBL/GenBank/DDBJ databases">
        <title>Draft genome sequence of rust myrtle Austropuccinia psidii MF-1, a brazilian biotype.</title>
        <authorList>
            <person name="Quecine M.C."/>
            <person name="Pachon D.M.R."/>
            <person name="Bonatelli M.L."/>
            <person name="Correr F.H."/>
            <person name="Franceschini L.M."/>
            <person name="Leite T.F."/>
            <person name="Margarido G.R.A."/>
            <person name="Almeida C.A."/>
            <person name="Ferrarezi J.A."/>
            <person name="Labate C.A."/>
        </authorList>
    </citation>
    <scope>NUCLEOTIDE SEQUENCE</scope>
    <source>
        <strain evidence="2">MF-1</strain>
    </source>
</reference>
<evidence type="ECO:0000313" key="2">
    <source>
        <dbReference type="EMBL" id="MBW0579929.1"/>
    </source>
</evidence>
<name>A0A9Q3KF23_9BASI</name>
<feature type="region of interest" description="Disordered" evidence="1">
    <location>
        <begin position="128"/>
        <end position="173"/>
    </location>
</feature>
<accession>A0A9Q3KF23</accession>
<feature type="region of interest" description="Disordered" evidence="1">
    <location>
        <begin position="1"/>
        <end position="69"/>
    </location>
</feature>
<comment type="caution">
    <text evidence="2">The sequence shown here is derived from an EMBL/GenBank/DDBJ whole genome shotgun (WGS) entry which is preliminary data.</text>
</comment>
<dbReference type="AlphaFoldDB" id="A0A9Q3KF23"/>
<dbReference type="Proteomes" id="UP000765509">
    <property type="component" value="Unassembled WGS sequence"/>
</dbReference>